<dbReference type="RefSeq" id="WP_120334415.1">
    <property type="nucleotide sequence ID" value="NZ_MCAQ01000012.1"/>
</dbReference>
<evidence type="ECO:0000259" key="5">
    <source>
        <dbReference type="Pfam" id="PF00759"/>
    </source>
</evidence>
<comment type="caution">
    <text evidence="7">The sequence shown here is derived from an EMBL/GenBank/DDBJ whole genome shotgun (WGS) entry which is preliminary data.</text>
</comment>
<sequence>MNKLQLLFFGMVSCAMVTRAVAQTPKLTSDLKLNEAIWQSGILHRPLPLDTTLSLENLGMKKKVLRAYQPKGITEFAHWRQQGVGKIFFAKKEGQLGAGTIKLQVPTVRKEWAPGAPADGDYANYGGASAVFDLAGENWEKYNRIVFRIYPDCEGGRNIHLNLHYYNDGKQKIPDEYFREGTHEINLVNRTWNTCFLEIGDLPRDRITGIAFGVPGFGKDRVSGDSLNFYIDGIELQEVEKPERMLGWEPVEGRIIYSSTGYDLQGQKTAILKHNNAGDDLFKLLRAEDRAVVYTGKKKSVTTSIGEFDVLDFSDFTKFGQYIIATEGQETQPFAIGENIWQNSIWRVLNFIFCERCGHPVSEKHGSCHADIGATFEGLRLAYNGGWHDAGDLSQQSLQTGDVVFSLLEMANKVKRSNTALYQRLMEEAAWGIDFILKTRLGKGYRVSSAGIVIWTDGLIGNKDDMKARVHDSPFDNFLFAAYEAYAAMSMVQDPALSEKLKKTAMEDFDFALAKWKETGYDHFPVFWEHSYGTSESQFMATASWAASQLYKLTGNTTYAQHAVNFMDEVLLAQRKEPLGDKDGLKGFFYRDRTQKVVVHANHQSREQIYAQALVALAEGQAQHVKHRLWQQALLDYGSYLTKIMKYTAPYGMAPAGVYHIDEVQDSVSFQRQHLFVGAKAEDDYVAQLKQGIQLDKSYYLKRFPVWFSFRGNAAIHLSQGKAAAILGKYLKNEALLQIAREQLYWTVGKNPFGQSLIYGEGANFAQQYCPLPGEMVGEMPVGIQTRYNEDVPYWPQANNATYKEVWMTTAGKWLSLTSEF</sequence>
<dbReference type="InterPro" id="IPR001701">
    <property type="entry name" value="Glyco_hydro_9"/>
</dbReference>
<keyword evidence="3" id="KW-0624">Polysaccharide degradation</keyword>
<feature type="domain" description="Glycoside hydrolase family 9" evidence="5">
    <location>
        <begin position="348"/>
        <end position="768"/>
    </location>
</feature>
<dbReference type="Proteomes" id="UP000286402">
    <property type="component" value="Unassembled WGS sequence"/>
</dbReference>
<dbReference type="InterPro" id="IPR004197">
    <property type="entry name" value="Cellulase_Ig-like"/>
</dbReference>
<dbReference type="Pfam" id="PF00759">
    <property type="entry name" value="Glyco_hydro_9"/>
    <property type="match status" value="1"/>
</dbReference>
<dbReference type="InterPro" id="IPR012341">
    <property type="entry name" value="6hp_glycosidase-like_sf"/>
</dbReference>
<organism evidence="7 8">
    <name type="scientific">Sphingobacterium siyangense</name>
    <dbReference type="NCBI Taxonomy" id="459529"/>
    <lineage>
        <taxon>Bacteria</taxon>
        <taxon>Pseudomonadati</taxon>
        <taxon>Bacteroidota</taxon>
        <taxon>Sphingobacteriia</taxon>
        <taxon>Sphingobacteriales</taxon>
        <taxon>Sphingobacteriaceae</taxon>
        <taxon>Sphingobacterium</taxon>
    </lineage>
</organism>
<protein>
    <submittedName>
        <fullName evidence="7">Glycosyl hydrolase family 9</fullName>
    </submittedName>
</protein>
<dbReference type="CDD" id="cd02850">
    <property type="entry name" value="E_set_Cellulase_N"/>
    <property type="match status" value="1"/>
</dbReference>
<dbReference type="InterPro" id="IPR013783">
    <property type="entry name" value="Ig-like_fold"/>
</dbReference>
<keyword evidence="8" id="KW-1185">Reference proteome</keyword>
<dbReference type="GO" id="GO:0008810">
    <property type="term" value="F:cellulase activity"/>
    <property type="evidence" value="ECO:0007669"/>
    <property type="project" value="InterPro"/>
</dbReference>
<accession>A0A420FWU1</accession>
<dbReference type="Pfam" id="PF02927">
    <property type="entry name" value="CelD_N"/>
    <property type="match status" value="1"/>
</dbReference>
<dbReference type="SUPFAM" id="SSF48208">
    <property type="entry name" value="Six-hairpin glycosidases"/>
    <property type="match status" value="1"/>
</dbReference>
<dbReference type="GO" id="GO:0000272">
    <property type="term" value="P:polysaccharide catabolic process"/>
    <property type="evidence" value="ECO:0007669"/>
    <property type="project" value="UniProtKB-KW"/>
</dbReference>
<evidence type="ECO:0000256" key="3">
    <source>
        <dbReference type="ARBA" id="ARBA00023326"/>
    </source>
</evidence>
<dbReference type="Gene3D" id="2.60.40.10">
    <property type="entry name" value="Immunoglobulins"/>
    <property type="match status" value="1"/>
</dbReference>
<feature type="chain" id="PRO_5019544790" evidence="4">
    <location>
        <begin position="23"/>
        <end position="821"/>
    </location>
</feature>
<evidence type="ECO:0000313" key="8">
    <source>
        <dbReference type="Proteomes" id="UP000286402"/>
    </source>
</evidence>
<keyword evidence="7" id="KW-0378">Hydrolase</keyword>
<evidence type="ECO:0000256" key="4">
    <source>
        <dbReference type="SAM" id="SignalP"/>
    </source>
</evidence>
<comment type="similarity">
    <text evidence="1">Belongs to the glycosyl hydrolase 9 (cellulase E) family.</text>
</comment>
<name>A0A420FWU1_9SPHI</name>
<keyword evidence="4" id="KW-0732">Signal</keyword>
<dbReference type="InterPro" id="IPR014756">
    <property type="entry name" value="Ig_E-set"/>
</dbReference>
<reference evidence="7 8" key="1">
    <citation type="submission" date="2016-07" db="EMBL/GenBank/DDBJ databases">
        <title>Genome analysis of Sphingobacterium siyangense T12B17.</title>
        <authorList>
            <person name="Xu D."/>
            <person name="Su Y."/>
            <person name="Zheng S."/>
        </authorList>
    </citation>
    <scope>NUCLEOTIDE SEQUENCE [LARGE SCALE GENOMIC DNA]</scope>
    <source>
        <strain evidence="7 8">T12B17</strain>
    </source>
</reference>
<evidence type="ECO:0000313" key="7">
    <source>
        <dbReference type="EMBL" id="RKF37393.1"/>
    </source>
</evidence>
<evidence type="ECO:0000256" key="1">
    <source>
        <dbReference type="ARBA" id="ARBA00007072"/>
    </source>
</evidence>
<feature type="domain" description="Cellulase Ig-like" evidence="6">
    <location>
        <begin position="258"/>
        <end position="330"/>
    </location>
</feature>
<feature type="signal peptide" evidence="4">
    <location>
        <begin position="1"/>
        <end position="22"/>
    </location>
</feature>
<dbReference type="EMBL" id="MCAQ01000012">
    <property type="protein sequence ID" value="RKF37393.1"/>
    <property type="molecule type" value="Genomic_DNA"/>
</dbReference>
<gene>
    <name evidence="7" type="ORF">BCY89_04895</name>
</gene>
<evidence type="ECO:0000259" key="6">
    <source>
        <dbReference type="Pfam" id="PF02927"/>
    </source>
</evidence>
<evidence type="ECO:0000256" key="2">
    <source>
        <dbReference type="ARBA" id="ARBA00023277"/>
    </source>
</evidence>
<dbReference type="Gene3D" id="1.50.10.10">
    <property type="match status" value="1"/>
</dbReference>
<dbReference type="SUPFAM" id="SSF81296">
    <property type="entry name" value="E set domains"/>
    <property type="match status" value="1"/>
</dbReference>
<keyword evidence="2" id="KW-0119">Carbohydrate metabolism</keyword>
<proteinExistence type="inferred from homology"/>
<dbReference type="InterPro" id="IPR008928">
    <property type="entry name" value="6-hairpin_glycosidase_sf"/>
</dbReference>
<dbReference type="AlphaFoldDB" id="A0A420FWU1"/>